<sequence>MNALLLNLISSIFQAGINAAKTSQARSQLEEAQLCFEGYAEPGYSDPDSNVIAFGNWNAITEYDGDKFQTIDDAPARVASLLEKAGVELEWSDEWEFCGECGKAVRTKPDC</sequence>
<gene>
    <name evidence="1" type="ORF">S01H1_77718</name>
</gene>
<organism evidence="1">
    <name type="scientific">marine sediment metagenome</name>
    <dbReference type="NCBI Taxonomy" id="412755"/>
    <lineage>
        <taxon>unclassified sequences</taxon>
        <taxon>metagenomes</taxon>
        <taxon>ecological metagenomes</taxon>
    </lineage>
</organism>
<comment type="caution">
    <text evidence="1">The sequence shown here is derived from an EMBL/GenBank/DDBJ whole genome shotgun (WGS) entry which is preliminary data.</text>
</comment>
<reference evidence="1" key="1">
    <citation type="journal article" date="2014" name="Front. Microbiol.">
        <title>High frequency of phylogenetically diverse reductive dehalogenase-homologous genes in deep subseafloor sedimentary metagenomes.</title>
        <authorList>
            <person name="Kawai M."/>
            <person name="Futagami T."/>
            <person name="Toyoda A."/>
            <person name="Takaki Y."/>
            <person name="Nishi S."/>
            <person name="Hori S."/>
            <person name="Arai W."/>
            <person name="Tsubouchi T."/>
            <person name="Morono Y."/>
            <person name="Uchiyama I."/>
            <person name="Ito T."/>
            <person name="Fujiyama A."/>
            <person name="Inagaki F."/>
            <person name="Takami H."/>
        </authorList>
    </citation>
    <scope>NUCLEOTIDE SEQUENCE</scope>
    <source>
        <strain evidence="1">Expedition CK06-06</strain>
    </source>
</reference>
<name>X0YVZ8_9ZZZZ</name>
<accession>X0YVZ8</accession>
<evidence type="ECO:0000313" key="1">
    <source>
        <dbReference type="EMBL" id="GAG52478.1"/>
    </source>
</evidence>
<dbReference type="EMBL" id="BARS01052256">
    <property type="protein sequence ID" value="GAG52478.1"/>
    <property type="molecule type" value="Genomic_DNA"/>
</dbReference>
<protein>
    <submittedName>
        <fullName evidence="1">Uncharacterized protein</fullName>
    </submittedName>
</protein>
<dbReference type="AlphaFoldDB" id="X0YVZ8"/>
<proteinExistence type="predicted"/>
<feature type="non-terminal residue" evidence="1">
    <location>
        <position position="111"/>
    </location>
</feature>